<reference evidence="3" key="2">
    <citation type="submission" date="2025-05" db="UniProtKB">
        <authorList>
            <consortium name="EnsemblMetazoa"/>
        </authorList>
    </citation>
    <scope>IDENTIFICATION</scope>
</reference>
<organism evidence="5">
    <name type="scientific">Diabrotica virgifera virgifera</name>
    <name type="common">western corn rootworm</name>
    <dbReference type="NCBI Taxonomy" id="50390"/>
    <lineage>
        <taxon>Eukaryota</taxon>
        <taxon>Metazoa</taxon>
        <taxon>Ecdysozoa</taxon>
        <taxon>Arthropoda</taxon>
        <taxon>Hexapoda</taxon>
        <taxon>Insecta</taxon>
        <taxon>Pterygota</taxon>
        <taxon>Neoptera</taxon>
        <taxon>Endopterygota</taxon>
        <taxon>Coleoptera</taxon>
        <taxon>Polyphaga</taxon>
        <taxon>Cucujiformia</taxon>
        <taxon>Chrysomeloidea</taxon>
        <taxon>Chrysomelidae</taxon>
        <taxon>Galerucinae</taxon>
        <taxon>Diabroticina</taxon>
        <taxon>Diabroticites</taxon>
        <taxon>Diabrotica</taxon>
    </lineage>
</organism>
<dbReference type="OrthoDB" id="434324at2759"/>
<gene>
    <name evidence="5" type="primary">LOC114335509</name>
</gene>
<accession>A0A6P7G3F9</accession>
<keyword evidence="4" id="KW-1185">Reference proteome</keyword>
<dbReference type="EnsemblMetazoa" id="XM_028285756.2">
    <property type="protein sequence ID" value="XP_028141557.1"/>
    <property type="gene ID" value="LOC114335509"/>
</dbReference>
<dbReference type="FunCoup" id="A0A6P7G3F9">
    <property type="interactions" value="176"/>
</dbReference>
<dbReference type="SUPFAM" id="SSF47769">
    <property type="entry name" value="SAM/Pointed domain"/>
    <property type="match status" value="1"/>
</dbReference>
<evidence type="ECO:0000259" key="2">
    <source>
        <dbReference type="PROSITE" id="PS50105"/>
    </source>
</evidence>
<dbReference type="KEGG" id="dvv:114335509"/>
<feature type="compositionally biased region" description="Polar residues" evidence="1">
    <location>
        <begin position="10"/>
        <end position="22"/>
    </location>
</feature>
<proteinExistence type="predicted"/>
<feature type="region of interest" description="Disordered" evidence="1">
    <location>
        <begin position="1"/>
        <end position="22"/>
    </location>
</feature>
<dbReference type="Proteomes" id="UP001652700">
    <property type="component" value="Unplaced"/>
</dbReference>
<sequence>MVEARAEEISNASNNTKVKATNNKPKSVYSWNVVDVQKWLRRHCSDYYQLYVENFTQHDITGRSLLRINDNSLLRLGITNDIHREAIWRQILKLRLKTDIVEIRDIQRRNLNTMYYDNSIV</sequence>
<evidence type="ECO:0000313" key="5">
    <source>
        <dbReference type="RefSeq" id="XP_028141557.1"/>
    </source>
</evidence>
<dbReference type="InterPro" id="IPR052268">
    <property type="entry name" value="SAM_domain-containing_protein"/>
</dbReference>
<dbReference type="InterPro" id="IPR013761">
    <property type="entry name" value="SAM/pointed_sf"/>
</dbReference>
<dbReference type="GeneID" id="114335509"/>
<feature type="domain" description="SAM" evidence="2">
    <location>
        <begin position="31"/>
        <end position="97"/>
    </location>
</feature>
<protein>
    <submittedName>
        <fullName evidence="5">Protein aveugle</fullName>
    </submittedName>
</protein>
<dbReference type="PROSITE" id="PS50105">
    <property type="entry name" value="SAM_DOMAIN"/>
    <property type="match status" value="1"/>
</dbReference>
<reference evidence="5" key="1">
    <citation type="submission" date="2025-04" db="UniProtKB">
        <authorList>
            <consortium name="RefSeq"/>
        </authorList>
    </citation>
    <scope>IDENTIFICATION</scope>
    <source>
        <tissue evidence="5">Whole insect</tissue>
    </source>
</reference>
<dbReference type="Gene3D" id="1.10.150.50">
    <property type="entry name" value="Transcription Factor, Ets-1"/>
    <property type="match status" value="1"/>
</dbReference>
<evidence type="ECO:0000313" key="4">
    <source>
        <dbReference type="Proteomes" id="UP001652700"/>
    </source>
</evidence>
<dbReference type="PANTHER" id="PTHR20843:SF0">
    <property type="entry name" value="PROTEIN AVEUGLE"/>
    <property type="match status" value="1"/>
</dbReference>
<dbReference type="GO" id="GO:0007169">
    <property type="term" value="P:cell surface receptor protein tyrosine kinase signaling pathway"/>
    <property type="evidence" value="ECO:0007669"/>
    <property type="project" value="TreeGrafter"/>
</dbReference>
<dbReference type="PANTHER" id="PTHR20843">
    <property type="entry name" value="STERILE ALPHA MOTIF DOMAIN CONTAINING PROTEIN 10"/>
    <property type="match status" value="1"/>
</dbReference>
<dbReference type="InterPro" id="IPR001660">
    <property type="entry name" value="SAM"/>
</dbReference>
<dbReference type="InParanoid" id="A0A6P7G3F9"/>
<dbReference type="RefSeq" id="XP_028141557.1">
    <property type="nucleotide sequence ID" value="XM_028285756.1"/>
</dbReference>
<evidence type="ECO:0000313" key="3">
    <source>
        <dbReference type="EnsemblMetazoa" id="XP_028141557.1"/>
    </source>
</evidence>
<dbReference type="InterPro" id="IPR039144">
    <property type="entry name" value="Aveugle-like_SAM_dom"/>
</dbReference>
<dbReference type="SMART" id="SM00454">
    <property type="entry name" value="SAM"/>
    <property type="match status" value="1"/>
</dbReference>
<dbReference type="GO" id="GO:0009898">
    <property type="term" value="C:cytoplasmic side of plasma membrane"/>
    <property type="evidence" value="ECO:0007669"/>
    <property type="project" value="TreeGrafter"/>
</dbReference>
<name>A0A6P7G3F9_DIAVI</name>
<dbReference type="AlphaFoldDB" id="A0A6P7G3F9"/>
<dbReference type="CDD" id="cd09510">
    <property type="entry name" value="SAM_aveugle-like"/>
    <property type="match status" value="1"/>
</dbReference>
<evidence type="ECO:0000256" key="1">
    <source>
        <dbReference type="SAM" id="MobiDB-lite"/>
    </source>
</evidence>
<dbReference type="Pfam" id="PF07647">
    <property type="entry name" value="SAM_2"/>
    <property type="match status" value="1"/>
</dbReference>